<dbReference type="EMBL" id="UXSR01005875">
    <property type="protein sequence ID" value="VDD83878.1"/>
    <property type="molecule type" value="Genomic_DNA"/>
</dbReference>
<dbReference type="Gene3D" id="3.40.50.11350">
    <property type="match status" value="1"/>
</dbReference>
<gene>
    <name evidence="5" type="ORF">MCOS_LOCUS9881</name>
</gene>
<accession>A0A0R3UPU6</accession>
<feature type="region of interest" description="Important for donor substrate binding" evidence="3">
    <location>
        <begin position="278"/>
        <end position="279"/>
    </location>
</feature>
<dbReference type="STRING" id="53468.A0A0R3UPU6"/>
<keyword evidence="2 3" id="KW-0808">Transferase</keyword>
<evidence type="ECO:0000313" key="7">
    <source>
        <dbReference type="WBParaSite" id="MCU_010202-RA"/>
    </source>
</evidence>
<protein>
    <submittedName>
        <fullName evidence="7">GT23 domain-containing protein</fullName>
    </submittedName>
</protein>
<dbReference type="WBParaSite" id="MCU_010202-RA">
    <property type="protein sequence ID" value="MCU_010202-RA"/>
    <property type="gene ID" value="MCU_010202"/>
</dbReference>
<proteinExistence type="inferred from homology"/>
<dbReference type="InterPro" id="IPR027350">
    <property type="entry name" value="GT23_dom"/>
</dbReference>
<comment type="similarity">
    <text evidence="3">Belongs to the glycosyltransferase 23 family.</text>
</comment>
<evidence type="ECO:0000313" key="5">
    <source>
        <dbReference type="EMBL" id="VDD83878.1"/>
    </source>
</evidence>
<evidence type="ECO:0000313" key="6">
    <source>
        <dbReference type="Proteomes" id="UP000267029"/>
    </source>
</evidence>
<dbReference type="Proteomes" id="UP000267029">
    <property type="component" value="Unassembled WGS sequence"/>
</dbReference>
<evidence type="ECO:0000256" key="1">
    <source>
        <dbReference type="ARBA" id="ARBA00022676"/>
    </source>
</evidence>
<reference evidence="7" key="2">
    <citation type="submission" date="2019-11" db="UniProtKB">
        <authorList>
            <consortium name="WormBaseParasite"/>
        </authorList>
    </citation>
    <scope>IDENTIFICATION</scope>
</reference>
<dbReference type="AlphaFoldDB" id="A0A0R3UPU6"/>
<evidence type="ECO:0000256" key="3">
    <source>
        <dbReference type="PROSITE-ProRule" id="PRU00992"/>
    </source>
</evidence>
<dbReference type="GO" id="GO:0046921">
    <property type="term" value="F:alpha-(1-&gt;6)-fucosyltransferase activity"/>
    <property type="evidence" value="ECO:0007669"/>
    <property type="project" value="TreeGrafter"/>
</dbReference>
<keyword evidence="6" id="KW-1185">Reference proteome</keyword>
<evidence type="ECO:0000256" key="2">
    <source>
        <dbReference type="ARBA" id="ARBA00022679"/>
    </source>
</evidence>
<dbReference type="OrthoDB" id="6435034at2759"/>
<dbReference type="InterPro" id="IPR045573">
    <property type="entry name" value="Fut8_N_cat"/>
</dbReference>
<keyword evidence="1 3" id="KW-0328">Glycosyltransferase</keyword>
<reference evidence="5 6" key="1">
    <citation type="submission" date="2018-10" db="EMBL/GenBank/DDBJ databases">
        <authorList>
            <consortium name="Pathogen Informatics"/>
        </authorList>
    </citation>
    <scope>NUCLEOTIDE SEQUENCE [LARGE SCALE GENOMIC DNA]</scope>
</reference>
<dbReference type="Pfam" id="PF19745">
    <property type="entry name" value="FUT8_N_cat"/>
    <property type="match status" value="1"/>
</dbReference>
<dbReference type="GO" id="GO:0006487">
    <property type="term" value="P:protein N-linked glycosylation"/>
    <property type="evidence" value="ECO:0007669"/>
    <property type="project" value="TreeGrafter"/>
</dbReference>
<evidence type="ECO:0000259" key="4">
    <source>
        <dbReference type="PROSITE" id="PS51659"/>
    </source>
</evidence>
<organism evidence="7">
    <name type="scientific">Mesocestoides corti</name>
    <name type="common">Flatworm</name>
    <dbReference type="NCBI Taxonomy" id="53468"/>
    <lineage>
        <taxon>Eukaryota</taxon>
        <taxon>Metazoa</taxon>
        <taxon>Spiralia</taxon>
        <taxon>Lophotrochozoa</taxon>
        <taxon>Platyhelminthes</taxon>
        <taxon>Cestoda</taxon>
        <taxon>Eucestoda</taxon>
        <taxon>Cyclophyllidea</taxon>
        <taxon>Mesocestoididae</taxon>
        <taxon>Mesocestoides</taxon>
    </lineage>
</organism>
<dbReference type="PANTHER" id="PTHR13132">
    <property type="entry name" value="ALPHA- 1,6 -FUCOSYLTRANSFERASE"/>
    <property type="match status" value="1"/>
</dbReference>
<dbReference type="PANTHER" id="PTHR13132:SF29">
    <property type="entry name" value="ALPHA-(1,6)-FUCOSYLTRANSFERASE"/>
    <property type="match status" value="1"/>
</dbReference>
<feature type="domain" description="GT23" evidence="4">
    <location>
        <begin position="210"/>
        <end position="417"/>
    </location>
</feature>
<sequence length="453" mass="51491">MRLIVKVGGIVAVICTAWFLLNSNGYMVWNGVPLRHHEAMNNQEYSAPRQPPNLDGKSNQPEDYNTLHRQALSIALHLSATLNGSASNWSLEMASRLIRMDELGGHAEHRRRELVRLGELFQKQLFQLQHPTNCSAARFVETGLPMCGFGCQIHHIALAMQLAIATNRTLFVHGFDQIFHGLFLSLTNCTAIGKHQSVIEQKIVTYAQVTPLSPPALPAEWASLLQPLHESPYLWLRGHMIKYAIRLKDASLSNHTNSMVMNLRRGGYGQVYVGIHIRRTDKLVKEAKSFSVSAYMQHVEQHYRFIRTCNELKGILNDTRRRNIFLASDDPTVYAEARQTYSMYSFHEKGTIFQTNTDVKSRFTRGGLESVYFDVMLLAHADFLVCTFSSNVCRLAHALKQTLNDHYADRTQQTASVDMGYYIIGSQESTWKVWLGYPPHAKRGDLVTVYKYS</sequence>
<dbReference type="PROSITE" id="PS51659">
    <property type="entry name" value="GT23"/>
    <property type="match status" value="1"/>
</dbReference>
<name>A0A0R3UPU6_MESCO</name>